<evidence type="ECO:0000256" key="7">
    <source>
        <dbReference type="ARBA" id="ARBA00022737"/>
    </source>
</evidence>
<dbReference type="Gene3D" id="3.30.470.20">
    <property type="entry name" value="ATP-grasp fold, B domain"/>
    <property type="match status" value="1"/>
</dbReference>
<reference evidence="20" key="1">
    <citation type="submission" date="2025-08" db="UniProtKB">
        <authorList>
            <consortium name="Ensembl"/>
        </authorList>
    </citation>
    <scope>IDENTIFICATION</scope>
</reference>
<evidence type="ECO:0000256" key="1">
    <source>
        <dbReference type="ARBA" id="ARBA00004234"/>
    </source>
</evidence>
<keyword evidence="11" id="KW-0009">Actin-binding</keyword>
<evidence type="ECO:0000256" key="12">
    <source>
        <dbReference type="ARBA" id="ARBA00023273"/>
    </source>
</evidence>
<reference evidence="20" key="2">
    <citation type="submission" date="2025-09" db="UniProtKB">
        <authorList>
            <consortium name="Ensembl"/>
        </authorList>
    </citation>
    <scope>IDENTIFICATION</scope>
</reference>
<dbReference type="InterPro" id="IPR019736">
    <property type="entry name" value="Synapsin_P_site"/>
</dbReference>
<dbReference type="SUPFAM" id="SSF52440">
    <property type="entry name" value="PreATP-grasp domain"/>
    <property type="match status" value="1"/>
</dbReference>
<evidence type="ECO:0000256" key="10">
    <source>
        <dbReference type="ARBA" id="ARBA00023180"/>
    </source>
</evidence>
<evidence type="ECO:0000256" key="15">
    <source>
        <dbReference type="ARBA" id="ARBA00034106"/>
    </source>
</evidence>
<dbReference type="GO" id="GO:0005524">
    <property type="term" value="F:ATP binding"/>
    <property type="evidence" value="ECO:0007669"/>
    <property type="project" value="InterPro"/>
</dbReference>
<evidence type="ECO:0000256" key="11">
    <source>
        <dbReference type="ARBA" id="ARBA00023203"/>
    </source>
</evidence>
<name>A0A670YP44_PSETE</name>
<dbReference type="Gene3D" id="3.40.50.20">
    <property type="match status" value="1"/>
</dbReference>
<comment type="similarity">
    <text evidence="3">Belongs to the synapsin family.</text>
</comment>
<feature type="compositionally biased region" description="Pro residues" evidence="17">
    <location>
        <begin position="28"/>
        <end position="37"/>
    </location>
</feature>
<dbReference type="SUPFAM" id="SSF56059">
    <property type="entry name" value="Glutathione synthetase ATP-binding domain-like"/>
    <property type="match status" value="1"/>
</dbReference>
<dbReference type="Ensembl" id="ENSPTXT00000013188.1">
    <property type="protein sequence ID" value="ENSPTXP00000012779.1"/>
    <property type="gene ID" value="ENSPTXG00000008964.1"/>
</dbReference>
<sequence length="262" mass="28953">MNYLRRRLSDSNFMANLPNGYMTDLQRPQPPPPPPSATSPSPGTGGFFSSLSNAVKQTTAAAAATFSEQVGGVSGSATSSGRSKVLLVVDEPGTDWAKYFKGKKLHGELDIKVEQAEFCDLNLVAHANGNFSVDMEVMRNGIKVVRTLKPDFVLIRQHAYSMARGGDHRGIVIGLQYAGVPSVNTLHSVYNFCDKPWVFAQMVRLHRKLGPEEFPLIDQTFYPNHKEMVSWTGMWKAEDLSDYVQRLAHSECSGPFNNEKGK</sequence>
<evidence type="ECO:0000256" key="9">
    <source>
        <dbReference type="ARBA" id="ARBA00023034"/>
    </source>
</evidence>
<dbReference type="PANTHER" id="PTHR10841:SF24">
    <property type="entry name" value="SYNAPSIN-1"/>
    <property type="match status" value="1"/>
</dbReference>
<evidence type="ECO:0000256" key="16">
    <source>
        <dbReference type="ARBA" id="ARBA00046960"/>
    </source>
</evidence>
<protein>
    <recommendedName>
        <fullName evidence="4">Synapsin-1</fullName>
    </recommendedName>
    <alternativeName>
        <fullName evidence="14">Synapsin I</fullName>
    </alternativeName>
</protein>
<dbReference type="GO" id="GO:0005794">
    <property type="term" value="C:Golgi apparatus"/>
    <property type="evidence" value="ECO:0007669"/>
    <property type="project" value="UniProtKB-SubCell"/>
</dbReference>
<organism evidence="20 21">
    <name type="scientific">Pseudonaja textilis</name>
    <name type="common">Eastern brown snake</name>
    <dbReference type="NCBI Taxonomy" id="8673"/>
    <lineage>
        <taxon>Eukaryota</taxon>
        <taxon>Metazoa</taxon>
        <taxon>Chordata</taxon>
        <taxon>Craniata</taxon>
        <taxon>Vertebrata</taxon>
        <taxon>Euteleostomi</taxon>
        <taxon>Lepidosauria</taxon>
        <taxon>Squamata</taxon>
        <taxon>Bifurcata</taxon>
        <taxon>Unidentata</taxon>
        <taxon>Episquamata</taxon>
        <taxon>Toxicofera</taxon>
        <taxon>Serpentes</taxon>
        <taxon>Colubroidea</taxon>
        <taxon>Elapidae</taxon>
        <taxon>Hydrophiinae</taxon>
        <taxon>Pseudonaja</taxon>
    </lineage>
</organism>
<evidence type="ECO:0000313" key="21">
    <source>
        <dbReference type="Proteomes" id="UP000472273"/>
    </source>
</evidence>
<comment type="subcellular location">
    <subcellularLocation>
        <location evidence="1">Cytoplasmic vesicle</location>
        <location evidence="1">Secretory vesicle</location>
        <location evidence="1">Synaptic vesicle</location>
    </subcellularLocation>
    <subcellularLocation>
        <location evidence="2">Golgi apparatus</location>
    </subcellularLocation>
    <subcellularLocation>
        <location evidence="15">Presynapse</location>
    </subcellularLocation>
</comment>
<dbReference type="Pfam" id="PF10581">
    <property type="entry name" value="Synapsin_N"/>
    <property type="match status" value="1"/>
</dbReference>
<evidence type="ECO:0000313" key="20">
    <source>
        <dbReference type="Ensembl" id="ENSPTXP00000012779.1"/>
    </source>
</evidence>
<dbReference type="InterPro" id="IPR020898">
    <property type="entry name" value="Synapsin_ATP-bd_dom"/>
</dbReference>
<evidence type="ECO:0000259" key="19">
    <source>
        <dbReference type="Pfam" id="PF02750"/>
    </source>
</evidence>
<evidence type="ECO:0000256" key="17">
    <source>
        <dbReference type="SAM" id="MobiDB-lite"/>
    </source>
</evidence>
<dbReference type="Gene3D" id="3.30.1490.20">
    <property type="entry name" value="ATP-grasp fold, A domain"/>
    <property type="match status" value="1"/>
</dbReference>
<keyword evidence="10" id="KW-0325">Glycoprotein</keyword>
<dbReference type="GeneTree" id="ENSGT00940000161978"/>
<dbReference type="Pfam" id="PF02078">
    <property type="entry name" value="Synapsin"/>
    <property type="match status" value="1"/>
</dbReference>
<dbReference type="PANTHER" id="PTHR10841">
    <property type="entry name" value="SYNAPSIN"/>
    <property type="match status" value="1"/>
</dbReference>
<dbReference type="FunFam" id="3.40.50.20:FF:000008">
    <property type="entry name" value="Synapsin III"/>
    <property type="match status" value="1"/>
</dbReference>
<keyword evidence="5" id="KW-0488">Methylation</keyword>
<dbReference type="GO" id="GO:0003779">
    <property type="term" value="F:actin binding"/>
    <property type="evidence" value="ECO:0007669"/>
    <property type="project" value="UniProtKB-KW"/>
</dbReference>
<keyword evidence="6" id="KW-0597">Phosphoprotein</keyword>
<evidence type="ECO:0000256" key="6">
    <source>
        <dbReference type="ARBA" id="ARBA00022553"/>
    </source>
</evidence>
<evidence type="ECO:0000256" key="5">
    <source>
        <dbReference type="ARBA" id="ARBA00022481"/>
    </source>
</evidence>
<evidence type="ECO:0000256" key="4">
    <source>
        <dbReference type="ARBA" id="ARBA00017852"/>
    </source>
</evidence>
<dbReference type="GO" id="GO:0007269">
    <property type="term" value="P:neurotransmitter secretion"/>
    <property type="evidence" value="ECO:0007669"/>
    <property type="project" value="InterPro"/>
</dbReference>
<evidence type="ECO:0000256" key="2">
    <source>
        <dbReference type="ARBA" id="ARBA00004555"/>
    </source>
</evidence>
<evidence type="ECO:0000256" key="8">
    <source>
        <dbReference type="ARBA" id="ARBA00023018"/>
    </source>
</evidence>
<dbReference type="PROSITE" id="PS00415">
    <property type="entry name" value="SYNAPSIN_1"/>
    <property type="match status" value="1"/>
</dbReference>
<evidence type="ECO:0000259" key="18">
    <source>
        <dbReference type="Pfam" id="PF02078"/>
    </source>
</evidence>
<keyword evidence="7" id="KW-0677">Repeat</keyword>
<dbReference type="AlphaFoldDB" id="A0A670YP44"/>
<evidence type="ECO:0000256" key="3">
    <source>
        <dbReference type="ARBA" id="ARBA00008243"/>
    </source>
</evidence>
<feature type="compositionally biased region" description="Low complexity" evidence="17">
    <location>
        <begin position="38"/>
        <end position="50"/>
    </location>
</feature>
<dbReference type="InterPro" id="IPR016185">
    <property type="entry name" value="PreATP-grasp_dom_sf"/>
</dbReference>
<dbReference type="Pfam" id="PF02750">
    <property type="entry name" value="Synapsin_C"/>
    <property type="match status" value="1"/>
</dbReference>
<proteinExistence type="inferred from homology"/>
<feature type="domain" description="Synapsin pre-ATP-grasp" evidence="18">
    <location>
        <begin position="81"/>
        <end position="182"/>
    </location>
</feature>
<evidence type="ECO:0000256" key="14">
    <source>
        <dbReference type="ARBA" id="ARBA00029646"/>
    </source>
</evidence>
<feature type="domain" description="Synapsin ATP-binding" evidence="19">
    <location>
        <begin position="184"/>
        <end position="230"/>
    </location>
</feature>
<keyword evidence="13" id="KW-0968">Cytoplasmic vesicle</keyword>
<keyword evidence="12" id="KW-0966">Cell projection</keyword>
<comment type="subunit">
    <text evidence="16">Homodimer. Can form oligomers with SYN2. Interacts with CAPON. Forms a ternary complex with NOS1. Isoform Ib interacts with PRNP.</text>
</comment>
<keyword evidence="8" id="KW-0770">Synapse</keyword>
<keyword evidence="21" id="KW-1185">Reference proteome</keyword>
<dbReference type="InterPro" id="IPR001359">
    <property type="entry name" value="Synapsin"/>
</dbReference>
<feature type="region of interest" description="Disordered" evidence="17">
    <location>
        <begin position="15"/>
        <end position="50"/>
    </location>
</feature>
<accession>A0A670YP44</accession>
<dbReference type="Proteomes" id="UP000472273">
    <property type="component" value="Unplaced"/>
</dbReference>
<evidence type="ECO:0000256" key="13">
    <source>
        <dbReference type="ARBA" id="ARBA00023329"/>
    </source>
</evidence>
<dbReference type="PRINTS" id="PR01368">
    <property type="entry name" value="SYNAPSIN"/>
</dbReference>
<dbReference type="GO" id="GO:0030672">
    <property type="term" value="C:synaptic vesicle membrane"/>
    <property type="evidence" value="ECO:0007669"/>
    <property type="project" value="TreeGrafter"/>
</dbReference>
<dbReference type="InterPro" id="IPR013815">
    <property type="entry name" value="ATP_grasp_subdomain_1"/>
</dbReference>
<keyword evidence="9" id="KW-0333">Golgi apparatus</keyword>
<dbReference type="InterPro" id="IPR020897">
    <property type="entry name" value="Synapsin_pre-ATP-grasp_dom"/>
</dbReference>